<dbReference type="InterPro" id="IPR009040">
    <property type="entry name" value="Ferritin-like_diiron"/>
</dbReference>
<evidence type="ECO:0000313" key="8">
    <source>
        <dbReference type="Proteomes" id="UP000186108"/>
    </source>
</evidence>
<evidence type="ECO:0000256" key="6">
    <source>
        <dbReference type="RuleBase" id="RU361145"/>
    </source>
</evidence>
<dbReference type="PANTHER" id="PTHR11431:SF127">
    <property type="entry name" value="BACTERIAL NON-HEME FERRITIN"/>
    <property type="match status" value="1"/>
</dbReference>
<evidence type="ECO:0000256" key="2">
    <source>
        <dbReference type="ARBA" id="ARBA00022723"/>
    </source>
</evidence>
<dbReference type="SUPFAM" id="SSF47240">
    <property type="entry name" value="Ferritin-like"/>
    <property type="match status" value="1"/>
</dbReference>
<evidence type="ECO:0000256" key="4">
    <source>
        <dbReference type="ARBA" id="ARBA00023004"/>
    </source>
</evidence>
<dbReference type="PATRIC" id="fig|37919.13.peg.327"/>
<dbReference type="Pfam" id="PF00210">
    <property type="entry name" value="Ferritin"/>
    <property type="match status" value="1"/>
</dbReference>
<dbReference type="EMBL" id="CP009111">
    <property type="protein sequence ID" value="ANS25074.1"/>
    <property type="molecule type" value="Genomic_DNA"/>
</dbReference>
<dbReference type="InterPro" id="IPR012347">
    <property type="entry name" value="Ferritin-like"/>
</dbReference>
<dbReference type="GO" id="GO:0006879">
    <property type="term" value="P:intracellular iron ion homeostasis"/>
    <property type="evidence" value="ECO:0007669"/>
    <property type="project" value="UniProtKB-KW"/>
</dbReference>
<dbReference type="InterPro" id="IPR008331">
    <property type="entry name" value="Ferritin_DPS_dom"/>
</dbReference>
<gene>
    <name evidence="7" type="primary">bfrB2</name>
    <name evidence="7" type="ORF">R1CP_01605</name>
</gene>
<evidence type="ECO:0000256" key="1">
    <source>
        <dbReference type="ARBA" id="ARBA00022434"/>
    </source>
</evidence>
<proteinExistence type="predicted"/>
<feature type="binding site" evidence="5">
    <location>
        <position position="32"/>
    </location>
    <ligand>
        <name>Fe cation</name>
        <dbReference type="ChEBI" id="CHEBI:24875"/>
        <label>1</label>
    </ligand>
</feature>
<dbReference type="Proteomes" id="UP000186108">
    <property type="component" value="Chromosome"/>
</dbReference>
<feature type="binding site" evidence="5">
    <location>
        <position position="109"/>
    </location>
    <ligand>
        <name>Fe cation</name>
        <dbReference type="ChEBI" id="CHEBI:24875"/>
        <label>1</label>
    </ligand>
</feature>
<keyword evidence="2 5" id="KW-0479">Metal-binding</keyword>
<dbReference type="PANTHER" id="PTHR11431">
    <property type="entry name" value="FERRITIN"/>
    <property type="match status" value="1"/>
</dbReference>
<reference evidence="7 8" key="1">
    <citation type="submission" date="2014-07" db="EMBL/GenBank/DDBJ databases">
        <authorList>
            <person name="Zhang J.E."/>
            <person name="Yang H."/>
            <person name="Guo J."/>
            <person name="Deng Z."/>
            <person name="Luo H."/>
            <person name="Luo M."/>
            <person name="Zhao B."/>
        </authorList>
    </citation>
    <scope>NUCLEOTIDE SEQUENCE [LARGE SCALE GENOMIC DNA]</scope>
    <source>
        <strain evidence="7 8">1CP</strain>
    </source>
</reference>
<dbReference type="InterPro" id="IPR041719">
    <property type="entry name" value="Ferritin_prok"/>
</dbReference>
<feature type="binding site" evidence="5">
    <location>
        <position position="142"/>
    </location>
    <ligand>
        <name>Fe cation</name>
        <dbReference type="ChEBI" id="CHEBI:24875"/>
        <label>2</label>
    </ligand>
</feature>
<evidence type="ECO:0000313" key="7">
    <source>
        <dbReference type="EMBL" id="ANS25074.1"/>
    </source>
</evidence>
<dbReference type="GO" id="GO:0006826">
    <property type="term" value="P:iron ion transport"/>
    <property type="evidence" value="ECO:0007669"/>
    <property type="project" value="InterPro"/>
</dbReference>
<dbReference type="InterPro" id="IPR009078">
    <property type="entry name" value="Ferritin-like_SF"/>
</dbReference>
<keyword evidence="3 7" id="KW-0560">Oxidoreductase</keyword>
<keyword evidence="1 6" id="KW-0409">Iron storage</keyword>
<dbReference type="AlphaFoldDB" id="A0A1B1JXJ4"/>
<organism evidence="7 8">
    <name type="scientific">Rhodococcus opacus</name>
    <name type="common">Nocardia opaca</name>
    <dbReference type="NCBI Taxonomy" id="37919"/>
    <lineage>
        <taxon>Bacteria</taxon>
        <taxon>Bacillati</taxon>
        <taxon>Actinomycetota</taxon>
        <taxon>Actinomycetes</taxon>
        <taxon>Mycobacteriales</taxon>
        <taxon>Nocardiaceae</taxon>
        <taxon>Rhodococcus</taxon>
    </lineage>
</organism>
<sequence>MTDARKLTPMSQSATKTPTEFHALLLQQIRNEFTASQQYIAVAVYFDSHDLPQLARRFYSQAAEERGHALMMIQYLIDNNLHVTVPGIDDVVTDFDSVRAPVALAVERERVVTEQITKLARTARDTGDYLGERFIQWFLEEQVEEVASMHTLLTIVERAGDNLFDIEDFIAREMSGNSPVRPGAPKRAGGGV</sequence>
<dbReference type="GO" id="GO:0008199">
    <property type="term" value="F:ferric iron binding"/>
    <property type="evidence" value="ECO:0007669"/>
    <property type="project" value="InterPro"/>
</dbReference>
<dbReference type="PROSITE" id="PS50905">
    <property type="entry name" value="FERRITIN_LIKE"/>
    <property type="match status" value="1"/>
</dbReference>
<dbReference type="Gene3D" id="1.20.1260.10">
    <property type="match status" value="1"/>
</dbReference>
<feature type="binding site" evidence="5">
    <location>
        <position position="65"/>
    </location>
    <ligand>
        <name>Fe cation</name>
        <dbReference type="ChEBI" id="CHEBI:24875"/>
        <label>1</label>
    </ligand>
</feature>
<evidence type="ECO:0000256" key="5">
    <source>
        <dbReference type="PIRSR" id="PIRSR601519-1"/>
    </source>
</evidence>
<name>A0A1B1JXJ4_RHOOP</name>
<evidence type="ECO:0000256" key="3">
    <source>
        <dbReference type="ARBA" id="ARBA00023002"/>
    </source>
</evidence>
<protein>
    <recommendedName>
        <fullName evidence="6">Ferritin</fullName>
    </recommendedName>
</protein>
<dbReference type="GO" id="GO:0005829">
    <property type="term" value="C:cytosol"/>
    <property type="evidence" value="ECO:0007669"/>
    <property type="project" value="TreeGrafter"/>
</dbReference>
<dbReference type="CDD" id="cd01055">
    <property type="entry name" value="Nonheme_Ferritin"/>
    <property type="match status" value="1"/>
</dbReference>
<keyword evidence="4 5" id="KW-0408">Iron</keyword>
<dbReference type="InterPro" id="IPR001519">
    <property type="entry name" value="Ferritin"/>
</dbReference>
<feature type="binding site" evidence="5">
    <location>
        <position position="68"/>
    </location>
    <ligand>
        <name>Fe cation</name>
        <dbReference type="ChEBI" id="CHEBI:24875"/>
        <label>1</label>
    </ligand>
</feature>
<dbReference type="GO" id="GO:0008198">
    <property type="term" value="F:ferrous iron binding"/>
    <property type="evidence" value="ECO:0007669"/>
    <property type="project" value="TreeGrafter"/>
</dbReference>
<accession>A0A1B1JXJ4</accession>
<dbReference type="GO" id="GO:0004322">
    <property type="term" value="F:ferroxidase activity"/>
    <property type="evidence" value="ECO:0007669"/>
    <property type="project" value="TreeGrafter"/>
</dbReference>